<reference evidence="5" key="2">
    <citation type="submission" date="2018-10" db="UniProtKB">
        <authorList>
            <consortium name="EnsemblPlants"/>
        </authorList>
    </citation>
    <scope>IDENTIFICATION</scope>
</reference>
<accession>A0A3B6FSI6</accession>
<dbReference type="Pfam" id="PF07762">
    <property type="entry name" value="DUF1618"/>
    <property type="match status" value="1"/>
</dbReference>
<keyword evidence="2" id="KW-0812">Transmembrane</keyword>
<organism evidence="5">
    <name type="scientific">Triticum aestivum</name>
    <name type="common">Wheat</name>
    <dbReference type="NCBI Taxonomy" id="4565"/>
    <lineage>
        <taxon>Eukaryota</taxon>
        <taxon>Viridiplantae</taxon>
        <taxon>Streptophyta</taxon>
        <taxon>Embryophyta</taxon>
        <taxon>Tracheophyta</taxon>
        <taxon>Spermatophyta</taxon>
        <taxon>Magnoliopsida</taxon>
        <taxon>Liliopsida</taxon>
        <taxon>Poales</taxon>
        <taxon>Poaceae</taxon>
        <taxon>BOP clade</taxon>
        <taxon>Pooideae</taxon>
        <taxon>Triticodae</taxon>
        <taxon>Triticeae</taxon>
        <taxon>Triticinae</taxon>
        <taxon>Triticum</taxon>
    </lineage>
</organism>
<keyword evidence="6" id="KW-1185">Reference proteome</keyword>
<evidence type="ECO:0000313" key="6">
    <source>
        <dbReference type="Proteomes" id="UP000019116"/>
    </source>
</evidence>
<feature type="domain" description="DUF1618" evidence="3">
    <location>
        <begin position="229"/>
        <end position="374"/>
    </location>
</feature>
<reference evidence="5" key="1">
    <citation type="submission" date="2018-08" db="EMBL/GenBank/DDBJ databases">
        <authorList>
            <person name="Rossello M."/>
        </authorList>
    </citation>
    <scope>NUCLEOTIDE SEQUENCE [LARGE SCALE GENOMIC DNA]</scope>
    <source>
        <strain evidence="5">cv. Chinese Spring</strain>
    </source>
</reference>
<dbReference type="Gramene" id="TraesCS3B03G0771600.1">
    <property type="protein sequence ID" value="TraesCS3B03G0771600.1.CDS"/>
    <property type="gene ID" value="TraesCS3B03G0771600"/>
</dbReference>
<dbReference type="STRING" id="4565.A0A3B6FSI6"/>
<sequence length="736" mass="82819">MPLPLPRSMVLSPISFHLPAPMDPYVAGGTTRHSGRPDWVLLHNSARISGHRNSTTAGCHTMEGRPIEVSFWLVDPPGVSYFSVHCPGLSKDFQGEPYVHCAEAALVLFSVTFLPVPGRRSIQHFVYRAGPGAPSLDLIPDPDKIRRGDRYGLLPCGDDTDHYAVVFLDRNFIAYDKPWRFNAHVFLSATRSWSSKVPLSCLSEDDQALLLKHGTCKPPIMVGATSLGWVDLFKGILLLSDVLGDCPVVKYIQLPASRVCHMNKRGFPYTAKQYCCDVSSCRDNSLIKFVEMEFNEPDRRNRGGQGWRAIMWDTTVISDGWSQRFRVDVDNISVDRSYSGLLPQLWNDETRELELKRLILYTPTLSVHDDNLLYVMAKMNSEDDKAWVITVDMKCEAVEAIAPYSTRGRKLTSWHSPCTFPEYLDPATPGDHVAMHSRRICAADCVLQMLLTRDWFREIGERFEFERPTHVECLSLIQCCPVSSVLSDIQEVVKYAFSTGEGEAAPKAVDLCSRAFEDFDVLLRELLHDPASSTEGMSCKISVALRALDSILDIVPPTLRALADACHQKGGKTIFDLGEEPGDPKDLKLQCSPKANNLTWCKQPVVYSKNRSDELQQWGSNLINRFQIGGRTVFEQARDTEDWKVESSCDANNLSGGKDKGGSYEVQQGRSKPINRRQRKRNQARGREAGRDERLVVPYCRQLEQYVLIFLCLLFIAYICAPITMKWLGHGPLVSY</sequence>
<feature type="domain" description="DUF7880" evidence="4">
    <location>
        <begin position="443"/>
        <end position="564"/>
    </location>
</feature>
<evidence type="ECO:0000256" key="1">
    <source>
        <dbReference type="SAM" id="MobiDB-lite"/>
    </source>
</evidence>
<dbReference type="RefSeq" id="XP_044349740.1">
    <property type="nucleotide sequence ID" value="XM_044493805.1"/>
</dbReference>
<name>A0A3B6FSI6_WHEAT</name>
<keyword evidence="2" id="KW-0472">Membrane</keyword>
<proteinExistence type="predicted"/>
<dbReference type="AlphaFoldDB" id="A0A3B6FSI6"/>
<dbReference type="Pfam" id="PF25306">
    <property type="entry name" value="DUF7880"/>
    <property type="match status" value="1"/>
</dbReference>
<keyword evidence="2" id="KW-1133">Transmembrane helix</keyword>
<evidence type="ECO:0000259" key="4">
    <source>
        <dbReference type="Pfam" id="PF25306"/>
    </source>
</evidence>
<evidence type="ECO:0000256" key="2">
    <source>
        <dbReference type="SAM" id="Phobius"/>
    </source>
</evidence>
<feature type="transmembrane region" description="Helical" evidence="2">
    <location>
        <begin position="706"/>
        <end position="728"/>
    </location>
</feature>
<dbReference type="Gramene" id="TraesCS3B02G299600.1">
    <property type="protein sequence ID" value="TraesCS3B02G299600.1"/>
    <property type="gene ID" value="TraesCS3B02G299600"/>
</dbReference>
<feature type="region of interest" description="Disordered" evidence="1">
    <location>
        <begin position="648"/>
        <end position="687"/>
    </location>
</feature>
<dbReference type="PANTHER" id="PTHR33074:SF133">
    <property type="entry name" value="DUF1618 DOMAIN-CONTAINING PROTEIN"/>
    <property type="match status" value="1"/>
</dbReference>
<gene>
    <name evidence="5" type="primary">LOC123070556</name>
</gene>
<dbReference type="InterPro" id="IPR011676">
    <property type="entry name" value="DUF1618"/>
</dbReference>
<dbReference type="Gramene" id="TraesROB_scaffold_102485_01G000100.1">
    <property type="protein sequence ID" value="TraesROB_scaffold_102485_01G000100.1"/>
    <property type="gene ID" value="TraesROB_scaffold_102485_01G000100"/>
</dbReference>
<protein>
    <submittedName>
        <fullName evidence="5">Uncharacterized protein</fullName>
    </submittedName>
</protein>
<dbReference type="PANTHER" id="PTHR33074">
    <property type="entry name" value="EXPRESSED PROTEIN-RELATED"/>
    <property type="match status" value="1"/>
</dbReference>
<dbReference type="EnsemblPlants" id="TraesCS3B02G299600.1">
    <property type="protein sequence ID" value="TraesCS3B02G299600.1"/>
    <property type="gene ID" value="TraesCS3B02G299600"/>
</dbReference>
<dbReference type="Proteomes" id="UP000019116">
    <property type="component" value="Chromosome 3B"/>
</dbReference>
<feature type="compositionally biased region" description="Basic residues" evidence="1">
    <location>
        <begin position="673"/>
        <end position="684"/>
    </location>
</feature>
<evidence type="ECO:0000259" key="3">
    <source>
        <dbReference type="Pfam" id="PF07762"/>
    </source>
</evidence>
<dbReference type="GeneID" id="123070556"/>
<dbReference type="OrthoDB" id="597802at2759"/>
<evidence type="ECO:0000313" key="5">
    <source>
        <dbReference type="EnsemblPlants" id="TraesCS3B02G299600.1"/>
    </source>
</evidence>
<dbReference type="InterPro" id="IPR057202">
    <property type="entry name" value="DUF7880"/>
</dbReference>
<dbReference type="PaxDb" id="4565-Traes_3B_8BF889816.1"/>